<evidence type="ECO:0000256" key="4">
    <source>
        <dbReference type="ARBA" id="ARBA00022691"/>
    </source>
</evidence>
<dbReference type="PROSITE" id="PS51679">
    <property type="entry name" value="SAM_MT_C5"/>
    <property type="match status" value="1"/>
</dbReference>
<evidence type="ECO:0000256" key="5">
    <source>
        <dbReference type="ARBA" id="ARBA00022747"/>
    </source>
</evidence>
<dbReference type="PRINTS" id="PR00105">
    <property type="entry name" value="C5METTRFRASE"/>
</dbReference>
<dbReference type="EC" id="2.1.1.37" evidence="1"/>
<proteinExistence type="inferred from homology"/>
<evidence type="ECO:0000256" key="6">
    <source>
        <dbReference type="PROSITE-ProRule" id="PRU01016"/>
    </source>
</evidence>
<dbReference type="GO" id="GO:0003677">
    <property type="term" value="F:DNA binding"/>
    <property type="evidence" value="ECO:0007669"/>
    <property type="project" value="TreeGrafter"/>
</dbReference>
<keyword evidence="9" id="KW-1185">Reference proteome</keyword>
<comment type="similarity">
    <text evidence="6 7">Belongs to the class I-like SAM-binding methyltransferase superfamily. C5-methyltransferase family.</text>
</comment>
<dbReference type="InterPro" id="IPR050390">
    <property type="entry name" value="C5-Methyltransferase"/>
</dbReference>
<dbReference type="Gene3D" id="3.90.120.10">
    <property type="entry name" value="DNA Methylase, subunit A, domain 2"/>
    <property type="match status" value="1"/>
</dbReference>
<evidence type="ECO:0000313" key="8">
    <source>
        <dbReference type="EMBL" id="MBS4196445.1"/>
    </source>
</evidence>
<keyword evidence="4 6" id="KW-0949">S-adenosyl-L-methionine</keyword>
<feature type="active site" evidence="6">
    <location>
        <position position="87"/>
    </location>
</feature>
<evidence type="ECO:0000313" key="9">
    <source>
        <dbReference type="Proteomes" id="UP000681414"/>
    </source>
</evidence>
<evidence type="ECO:0000256" key="3">
    <source>
        <dbReference type="ARBA" id="ARBA00022679"/>
    </source>
</evidence>
<evidence type="ECO:0000256" key="7">
    <source>
        <dbReference type="RuleBase" id="RU000416"/>
    </source>
</evidence>
<keyword evidence="5" id="KW-0680">Restriction system</keyword>
<dbReference type="GO" id="GO:0009307">
    <property type="term" value="P:DNA restriction-modification system"/>
    <property type="evidence" value="ECO:0007669"/>
    <property type="project" value="UniProtKB-KW"/>
</dbReference>
<dbReference type="GO" id="GO:0032259">
    <property type="term" value="P:methylation"/>
    <property type="evidence" value="ECO:0007669"/>
    <property type="project" value="UniProtKB-KW"/>
</dbReference>
<dbReference type="PANTHER" id="PTHR10629:SF52">
    <property type="entry name" value="DNA (CYTOSINE-5)-METHYLTRANSFERASE 1"/>
    <property type="match status" value="1"/>
</dbReference>
<evidence type="ECO:0000256" key="2">
    <source>
        <dbReference type="ARBA" id="ARBA00022603"/>
    </source>
</evidence>
<accession>A0A942YIG4</accession>
<dbReference type="SUPFAM" id="SSF53335">
    <property type="entry name" value="S-adenosyl-L-methionine-dependent methyltransferases"/>
    <property type="match status" value="1"/>
</dbReference>
<keyword evidence="2 6" id="KW-0489">Methyltransferase</keyword>
<dbReference type="AlphaFoldDB" id="A0A942YIG4"/>
<evidence type="ECO:0000256" key="1">
    <source>
        <dbReference type="ARBA" id="ARBA00011975"/>
    </source>
</evidence>
<dbReference type="Gene3D" id="3.40.50.150">
    <property type="entry name" value="Vaccinia Virus protein VP39"/>
    <property type="match status" value="1"/>
</dbReference>
<dbReference type="InterPro" id="IPR031303">
    <property type="entry name" value="C5_meth_CS"/>
</dbReference>
<dbReference type="InterPro" id="IPR029063">
    <property type="entry name" value="SAM-dependent_MTases_sf"/>
</dbReference>
<organism evidence="8 9">
    <name type="scientific">Lederbergia citri</name>
    <dbReference type="NCBI Taxonomy" id="2833580"/>
    <lineage>
        <taxon>Bacteria</taxon>
        <taxon>Bacillati</taxon>
        <taxon>Bacillota</taxon>
        <taxon>Bacilli</taxon>
        <taxon>Bacillales</taxon>
        <taxon>Bacillaceae</taxon>
        <taxon>Lederbergia</taxon>
    </lineage>
</organism>
<comment type="caution">
    <text evidence="8">The sequence shown here is derived from an EMBL/GenBank/DDBJ whole genome shotgun (WGS) entry which is preliminary data.</text>
</comment>
<gene>
    <name evidence="8" type="ORF">KHA97_15375</name>
</gene>
<dbReference type="PANTHER" id="PTHR10629">
    <property type="entry name" value="CYTOSINE-SPECIFIC METHYLTRANSFERASE"/>
    <property type="match status" value="1"/>
</dbReference>
<dbReference type="Proteomes" id="UP000681414">
    <property type="component" value="Unassembled WGS sequence"/>
</dbReference>
<dbReference type="GO" id="GO:0044027">
    <property type="term" value="P:negative regulation of gene expression via chromosomal CpG island methylation"/>
    <property type="evidence" value="ECO:0007669"/>
    <property type="project" value="TreeGrafter"/>
</dbReference>
<dbReference type="InterPro" id="IPR001525">
    <property type="entry name" value="C5_MeTfrase"/>
</dbReference>
<dbReference type="EMBL" id="JAGYPG010000002">
    <property type="protein sequence ID" value="MBS4196445.1"/>
    <property type="molecule type" value="Genomic_DNA"/>
</dbReference>
<dbReference type="GO" id="GO:0003886">
    <property type="term" value="F:DNA (cytosine-5-)-methyltransferase activity"/>
    <property type="evidence" value="ECO:0007669"/>
    <property type="project" value="UniProtKB-EC"/>
</dbReference>
<reference evidence="8 9" key="1">
    <citation type="submission" date="2021-05" db="EMBL/GenBank/DDBJ databases">
        <title>Novel Bacillus species.</title>
        <authorList>
            <person name="Liu G."/>
        </authorList>
    </citation>
    <scope>NUCLEOTIDE SEQUENCE [LARGE SCALE GENOMIC DNA]</scope>
    <source>
        <strain evidence="9">FJAT-49780</strain>
    </source>
</reference>
<dbReference type="Pfam" id="PF00145">
    <property type="entry name" value="DNA_methylase"/>
    <property type="match status" value="1"/>
</dbReference>
<dbReference type="PROSITE" id="PS00095">
    <property type="entry name" value="C5_MTASE_2"/>
    <property type="match status" value="1"/>
</dbReference>
<keyword evidence="3 6" id="KW-0808">Transferase</keyword>
<dbReference type="NCBIfam" id="TIGR00675">
    <property type="entry name" value="dcm"/>
    <property type="match status" value="1"/>
</dbReference>
<protein>
    <recommendedName>
        <fullName evidence="1">DNA (cytosine-5-)-methyltransferase</fullName>
        <ecNumber evidence="1">2.1.1.37</ecNumber>
    </recommendedName>
</protein>
<name>A0A942YIG4_9BACI</name>
<sequence length="449" mass="50831">MKHTEQYSVLDLFSGCGGLALGFQNAGFIIAGGIEIDQAAATTASYNLFWRNGIDHEHLCEDITKSRVDILNFDVKTRPVVIGGPPCQAYSIAGRAKLNSLGENRSFHLDSRGQLYQDFLRFALKLDAQAVVMENVPDSVNYNGENIPHTVCEILEENGYDSVWTILNSADYGVPQIRERVIVMAVKKEVGELLQMPVPSHNRHSDYRTQNEARFPSFMSSKFFREPNKPADDAPKWVTVGDAFSDLPSLFSDPDQPYVPVKLNVRLPYKLEPQNNFQKQMRSMSGKVSGHAFRKTIRDFKIFNDMAPGDNYLNALEIANVHLKKALKERKVNQKDHPEEYKKIKKEFVPPYSADKFISKWRKLDPWKPSHTVVAHLGTDTYSHIHPWEPRGITVREAARLQSFPDDFVFNCTMSDAFKQIGNAVPPLMSKAIAKAMKENLSIAKEVVR</sequence>